<dbReference type="WBParaSite" id="RSKR_0000790000.1">
    <property type="protein sequence ID" value="RSKR_0000790000.1"/>
    <property type="gene ID" value="RSKR_0000790000"/>
</dbReference>
<reference evidence="2" key="1">
    <citation type="submission" date="2016-11" db="UniProtKB">
        <authorList>
            <consortium name="WormBaseParasite"/>
        </authorList>
    </citation>
    <scope>IDENTIFICATION</scope>
    <source>
        <strain evidence="2">KR3021</strain>
    </source>
</reference>
<accession>A0AC35U5N6</accession>
<name>A0AC35U5N6_9BILA</name>
<protein>
    <submittedName>
        <fullName evidence="2">Rab GTPase</fullName>
    </submittedName>
</protein>
<evidence type="ECO:0000313" key="2">
    <source>
        <dbReference type="WBParaSite" id="RSKR_0000790000.1"/>
    </source>
</evidence>
<proteinExistence type="predicted"/>
<organism evidence="1 2">
    <name type="scientific">Rhabditophanes sp. KR3021</name>
    <dbReference type="NCBI Taxonomy" id="114890"/>
    <lineage>
        <taxon>Eukaryota</taxon>
        <taxon>Metazoa</taxon>
        <taxon>Ecdysozoa</taxon>
        <taxon>Nematoda</taxon>
        <taxon>Chromadorea</taxon>
        <taxon>Rhabditida</taxon>
        <taxon>Tylenchina</taxon>
        <taxon>Panagrolaimomorpha</taxon>
        <taxon>Strongyloidoidea</taxon>
        <taxon>Alloionematidae</taxon>
        <taxon>Rhabditophanes</taxon>
    </lineage>
</organism>
<evidence type="ECO:0000313" key="1">
    <source>
        <dbReference type="Proteomes" id="UP000095286"/>
    </source>
</evidence>
<dbReference type="Proteomes" id="UP000095286">
    <property type="component" value="Unplaced"/>
</dbReference>
<sequence>MDCIIINAEDDTNSKFDNDEAFITAEEQARLLHEQALRIYALCDIGNKGFTVPNELEHLSGVINFTADECLAHLFNFDHPNPDAHLEKLSQKEFIKKIKTLLLKKFDSKRTFFVHSTSRDSSDIESDMISTKKVLYYLSDTSTGLSESEMKEIKIVDSSEEDNIDKLIGFSDNIQLHIEHPTYYKKYPTSPGETSLFDEINETSNNNIGPKEDVRSNNKITNNFLAKHKYTDSHQHNSSFSNIFSTPQLLSSNNITTSSANDVRSIKADERIFKIVFVGDSSVGKTCFLQRYCYNQFKQAFNATIGVDFTVKTINVNDKKMTIQLWDTAGQERYRAITKQYFRKASAVVLMYDVTSERSFVNVRNWIESVRRGVEEKCVICLIGNKVDLCSAEVNRAVTFKDGKSLAEEFDMNFYETSAYTKFNVNECIDNVCGLLQMQEQREIEKALKLESKSNKFGGSWCCV</sequence>